<name>A0A6J6PR25_9ZZZZ</name>
<evidence type="ECO:0000256" key="1">
    <source>
        <dbReference type="SAM" id="Phobius"/>
    </source>
</evidence>
<feature type="transmembrane region" description="Helical" evidence="1">
    <location>
        <begin position="191"/>
        <end position="210"/>
    </location>
</feature>
<dbReference type="EMBL" id="CAEZXP010000004">
    <property type="protein sequence ID" value="CAB4701209.1"/>
    <property type="molecule type" value="Genomic_DNA"/>
</dbReference>
<evidence type="ECO:0000313" key="2">
    <source>
        <dbReference type="EMBL" id="CAB4701209.1"/>
    </source>
</evidence>
<keyword evidence="1" id="KW-0812">Transmembrane</keyword>
<keyword evidence="1" id="KW-0472">Membrane</keyword>
<reference evidence="2" key="1">
    <citation type="submission" date="2020-05" db="EMBL/GenBank/DDBJ databases">
        <authorList>
            <person name="Chiriac C."/>
            <person name="Salcher M."/>
            <person name="Ghai R."/>
            <person name="Kavagutti S V."/>
        </authorList>
    </citation>
    <scope>NUCLEOTIDE SEQUENCE</scope>
</reference>
<protein>
    <submittedName>
        <fullName evidence="2">Unannotated protein</fullName>
    </submittedName>
</protein>
<dbReference type="AlphaFoldDB" id="A0A6J6PR25"/>
<proteinExistence type="predicted"/>
<gene>
    <name evidence="2" type="ORF">UFOPK2399_01373</name>
</gene>
<feature type="transmembrane region" description="Helical" evidence="1">
    <location>
        <begin position="41"/>
        <end position="61"/>
    </location>
</feature>
<feature type="transmembrane region" description="Helical" evidence="1">
    <location>
        <begin position="106"/>
        <end position="128"/>
    </location>
</feature>
<feature type="transmembrane region" description="Helical" evidence="1">
    <location>
        <begin position="6"/>
        <end position="29"/>
    </location>
</feature>
<accession>A0A6J6PR25</accession>
<sequence length="260" mass="27926">MIGHSIELVVVNVLFWCVGLGLLGALGIARSVGELRRLAPLGYAVGLATCGIAAADLAVVHVAVGRLTLPVLALGALVLGWRRIATQPTTSRPASEPRRTSRTIRTLLVALPFVGIAVMFGFLLRLLAVKPLVEFDGWVIWATRARALYEFGYPASPVFTDPTYPALQHPLLLPSLEAIDFRFMGAFDGTVVHLQLFGFALALVGAAWTLHRPCGARGHVVGDRRCSDIPLSAALELRRRPAGLFRGARRVRVGRLGSVG</sequence>
<keyword evidence="1" id="KW-1133">Transmembrane helix</keyword>
<organism evidence="2">
    <name type="scientific">freshwater metagenome</name>
    <dbReference type="NCBI Taxonomy" id="449393"/>
    <lineage>
        <taxon>unclassified sequences</taxon>
        <taxon>metagenomes</taxon>
        <taxon>ecological metagenomes</taxon>
    </lineage>
</organism>
<feature type="transmembrane region" description="Helical" evidence="1">
    <location>
        <begin position="67"/>
        <end position="85"/>
    </location>
</feature>